<dbReference type="RefSeq" id="WP_248388481.1">
    <property type="nucleotide sequence ID" value="NZ_CP096203.1"/>
</dbReference>
<reference evidence="1" key="1">
    <citation type="submission" date="2022-04" db="EMBL/GenBank/DDBJ databases">
        <title>Evolutionary, genomic, and biogeographic characterization of Chryseobacterium nepalense represented by a plastic-degrading bacterium AC3.</title>
        <authorList>
            <person name="Yin Z."/>
            <person name="Liu X."/>
            <person name="Wang D."/>
            <person name="Xie Z."/>
        </authorList>
    </citation>
    <scope>NUCLEOTIDE SEQUENCE</scope>
    <source>
        <strain evidence="1">AC3</strain>
    </source>
</reference>
<proteinExistence type="predicted"/>
<sequence length="51" mass="5718">MDIAEKCFNLSGDLPKRRYALISQLRKSAENISSNIAEGLAEELQKPKQVL</sequence>
<dbReference type="EMBL" id="CP096203">
    <property type="protein sequence ID" value="UPQ74172.1"/>
    <property type="molecule type" value="Genomic_DNA"/>
</dbReference>
<evidence type="ECO:0000313" key="2">
    <source>
        <dbReference type="Proteomes" id="UP000830552"/>
    </source>
</evidence>
<dbReference type="NCBIfam" id="TIGR02436">
    <property type="entry name" value="four helix bundle protein"/>
    <property type="match status" value="1"/>
</dbReference>
<protein>
    <submittedName>
        <fullName evidence="1">Four helix bundle protein</fullName>
    </submittedName>
</protein>
<keyword evidence="2" id="KW-1185">Reference proteome</keyword>
<dbReference type="SUPFAM" id="SSF158446">
    <property type="entry name" value="IVS-encoded protein-like"/>
    <property type="match status" value="1"/>
</dbReference>
<evidence type="ECO:0000313" key="1">
    <source>
        <dbReference type="EMBL" id="UPQ74172.1"/>
    </source>
</evidence>
<dbReference type="Gene3D" id="1.20.1440.60">
    <property type="entry name" value="23S rRNA-intervening sequence"/>
    <property type="match status" value="1"/>
</dbReference>
<accession>A0ABY4K0T0</accession>
<organism evidence="1 2">
    <name type="scientific">Chryseobacterium nepalense</name>
    <dbReference type="NCBI Taxonomy" id="1854498"/>
    <lineage>
        <taxon>Bacteria</taxon>
        <taxon>Pseudomonadati</taxon>
        <taxon>Bacteroidota</taxon>
        <taxon>Flavobacteriia</taxon>
        <taxon>Flavobacteriales</taxon>
        <taxon>Weeksellaceae</taxon>
        <taxon>Chryseobacterium group</taxon>
        <taxon>Chryseobacterium</taxon>
    </lineage>
</organism>
<dbReference type="Pfam" id="PF05635">
    <property type="entry name" value="23S_rRNA_IVP"/>
    <property type="match status" value="1"/>
</dbReference>
<name>A0ABY4K0T0_9FLAO</name>
<dbReference type="Proteomes" id="UP000830552">
    <property type="component" value="Chromosome"/>
</dbReference>
<gene>
    <name evidence="1" type="ORF">M0D58_08910</name>
</gene>
<dbReference type="InterPro" id="IPR012657">
    <property type="entry name" value="23S_rRNA-intervening_sequence"/>
</dbReference>
<dbReference type="InterPro" id="IPR036583">
    <property type="entry name" value="23S_rRNA_IVS_sf"/>
</dbReference>